<feature type="region of interest" description="Disordered" evidence="1">
    <location>
        <begin position="1092"/>
        <end position="1112"/>
    </location>
</feature>
<dbReference type="AlphaFoldDB" id="A0A1X7AB53"/>
<reference evidence="2 3" key="1">
    <citation type="submission" date="2017-03" db="EMBL/GenBank/DDBJ databases">
        <authorList>
            <person name="Afonso C.L."/>
            <person name="Miller P.J."/>
            <person name="Scott M.A."/>
            <person name="Spackman E."/>
            <person name="Goraichik I."/>
            <person name="Dimitrov K.M."/>
            <person name="Suarez D.L."/>
            <person name="Swayne D.E."/>
        </authorList>
    </citation>
    <scope>NUCLEOTIDE SEQUENCE [LARGE SCALE GENOMIC DNA]</scope>
    <source>
        <strain evidence="2 3">CECT 8625</strain>
    </source>
</reference>
<dbReference type="EMBL" id="FWFK01000011">
    <property type="protein sequence ID" value="SLN74665.1"/>
    <property type="molecule type" value="Genomic_DNA"/>
</dbReference>
<protein>
    <submittedName>
        <fullName evidence="2">Uncharacterized protein</fullName>
    </submittedName>
</protein>
<accession>A0A1X7AB53</accession>
<evidence type="ECO:0000313" key="2">
    <source>
        <dbReference type="EMBL" id="SLN74665.1"/>
    </source>
</evidence>
<dbReference type="OrthoDB" id="7877497at2"/>
<organism evidence="2 3">
    <name type="scientific">Roseivivax jejudonensis</name>
    <dbReference type="NCBI Taxonomy" id="1529041"/>
    <lineage>
        <taxon>Bacteria</taxon>
        <taxon>Pseudomonadati</taxon>
        <taxon>Pseudomonadota</taxon>
        <taxon>Alphaproteobacteria</taxon>
        <taxon>Rhodobacterales</taxon>
        <taxon>Roseobacteraceae</taxon>
        <taxon>Roseivivax</taxon>
    </lineage>
</organism>
<evidence type="ECO:0000256" key="1">
    <source>
        <dbReference type="SAM" id="MobiDB-lite"/>
    </source>
</evidence>
<keyword evidence="3" id="KW-1185">Reference proteome</keyword>
<dbReference type="Proteomes" id="UP000193570">
    <property type="component" value="Unassembled WGS sequence"/>
</dbReference>
<name>A0A1X7AB53_9RHOB</name>
<evidence type="ECO:0000313" key="3">
    <source>
        <dbReference type="Proteomes" id="UP000193570"/>
    </source>
</evidence>
<proteinExistence type="predicted"/>
<dbReference type="RefSeq" id="WP_085793728.1">
    <property type="nucleotide sequence ID" value="NZ_FWFK01000011.1"/>
</dbReference>
<gene>
    <name evidence="2" type="ORF">ROJ8625_04077</name>
</gene>
<sequence length="1154" mass="122682">MVDLNTLIGGEASGLEDRVNSVEQLAVTGTRPVPGGPVAAATTGNITLSGEQTIDGVTTSGSRVLVKDQSDAAENGIYVSASGAWSRATDMNAAAEVRAALVYVDGGTTNGGRTYFARSTVTTLGTDDVNWTLFSDQSSLQSDVQDALTRIFPDTAYSGLGGEGDRREILSARAQGTSAEPANLIDGSNATVLGFSGANDGAGTEADRHIYAIEWPRGSRVIASEITVTVAGAFNNDHGTFAVQMRNRFEEDAWTEIEDILLDFRGGGTTRTFALPVQSVLGVAKGFDSLRLYGKSGSFSSVSGRELTQIDLKIGLAADHQKADLPVGGTAATALLKNSADLGDTSWQRVSLDHEGSGARRARDETKRGRVAGLATGSRFWLDGNAPDDAGRGHKSTVAKQTVAGLIRRETLSNGDFAAVSGQSGVYEITLTRGATAAPPEAEWAIAYVAASDPIGRPNQIERKTSIADVAAASGAAYFVENPRGDTATAYVRGFAGNDLSASSDTWLAYLCPHADSGVAIQTGSAFEGRTLEFPGGVRSIVGAGEGELPVFECSEAVSSGAWSAATGNLYSLDWEWEDAVRMINDPEFTVFEVETSTGRVFPSEYAEDKTAANAKPGRLHVGVRGDDDTAAGANDQLVTLFYRPRGDTFSGKTIRIAKYKGGIGTFDQLASTPDFLMDSVTIEGVIAQRQVDGHGSIVSGDDARLVRCGAAWGPKHNLIIGCGTMEDTGAFAAVQTPRAGPIPITVYRDAGPLADAEATRLHVIWPDYYRGGNEAVYCHDSGAAGGTGLRNITLHQPFVHNGGKISTSIRGKLDVSDYLATADDVQVYTSVSALNAVTGSDRDYAVVIANNVATGYVWNGALATPEWEETEFFGQDGFVQIPHSTVANPDRYGDIRRGLFFGIGIYGLYLAAPAGYSANTENPPINTVEDCVFHLAPGSQAAHALFSALCQPAFRNNLHWLDDYNVRAAVFSAVGGGLTWSHNIVINRRETVTGISDLVNIDLPSSGPIDMDYNVYILAGSSIPSIRVDGTQYRIDTEANWQTYLSAMASDGIDQNSIRLTEADIARLFSGDPATHDYRLRVGDLKRADGSPLEFGDGSPVNSGEHRAGPRQHLDWRSGAILDGAPFRKPTPPRTYDEWREYLRAPALWDWYA</sequence>